<name>F0Z6P3_DICPU</name>
<dbReference type="Gene3D" id="3.30.70.3490">
    <property type="match status" value="1"/>
</dbReference>
<dbReference type="OrthoDB" id="23047at2759"/>
<gene>
    <name evidence="2" type="ORF">DICPUDRAFT_74116</name>
</gene>
<keyword evidence="3" id="KW-1185">Reference proteome</keyword>
<evidence type="ECO:0000313" key="2">
    <source>
        <dbReference type="EMBL" id="EGC40395.1"/>
    </source>
</evidence>
<reference evidence="3" key="1">
    <citation type="journal article" date="2011" name="Genome Biol.">
        <title>Comparative genomics of the social amoebae Dictyostelium discoideum and Dictyostelium purpureum.</title>
        <authorList>
            <consortium name="US DOE Joint Genome Institute (JGI-PGF)"/>
            <person name="Sucgang R."/>
            <person name="Kuo A."/>
            <person name="Tian X."/>
            <person name="Salerno W."/>
            <person name="Parikh A."/>
            <person name="Feasley C.L."/>
            <person name="Dalin E."/>
            <person name="Tu H."/>
            <person name="Huang E."/>
            <person name="Barry K."/>
            <person name="Lindquist E."/>
            <person name="Shapiro H."/>
            <person name="Bruce D."/>
            <person name="Schmutz J."/>
            <person name="Salamov A."/>
            <person name="Fey P."/>
            <person name="Gaudet P."/>
            <person name="Anjard C."/>
            <person name="Babu M.M."/>
            <person name="Basu S."/>
            <person name="Bushmanova Y."/>
            <person name="van der Wel H."/>
            <person name="Katoh-Kurasawa M."/>
            <person name="Dinh C."/>
            <person name="Coutinho P.M."/>
            <person name="Saito T."/>
            <person name="Elias M."/>
            <person name="Schaap P."/>
            <person name="Kay R.R."/>
            <person name="Henrissat B."/>
            <person name="Eichinger L."/>
            <person name="Rivero F."/>
            <person name="Putnam N.H."/>
            <person name="West C.M."/>
            <person name="Loomis W.F."/>
            <person name="Chisholm R.L."/>
            <person name="Shaulsky G."/>
            <person name="Strassmann J.E."/>
            <person name="Queller D.C."/>
            <person name="Kuspa A."/>
            <person name="Grigoriev I.V."/>
        </authorList>
    </citation>
    <scope>NUCLEOTIDE SEQUENCE [LARGE SCALE GENOMIC DNA]</scope>
    <source>
        <strain evidence="3">QSDP1</strain>
    </source>
</reference>
<dbReference type="PANTHER" id="PTHR10972">
    <property type="entry name" value="OXYSTEROL-BINDING PROTEIN-RELATED"/>
    <property type="match status" value="1"/>
</dbReference>
<dbReference type="PANTHER" id="PTHR10972:SF78">
    <property type="entry name" value="OXYSTEROL-BINDING PROTEIN 1-RELATED"/>
    <property type="match status" value="1"/>
</dbReference>
<dbReference type="VEuPathDB" id="AmoebaDB:DICPUDRAFT_74116"/>
<accession>F0Z6P3</accession>
<dbReference type="InterPro" id="IPR000648">
    <property type="entry name" value="Oxysterol-bd"/>
</dbReference>
<dbReference type="Pfam" id="PF01237">
    <property type="entry name" value="Oxysterol_BP"/>
    <property type="match status" value="1"/>
</dbReference>
<dbReference type="RefSeq" id="XP_003283146.1">
    <property type="nucleotide sequence ID" value="XM_003283098.1"/>
</dbReference>
<dbReference type="eggNOG" id="KOG2210">
    <property type="taxonomic scope" value="Eukaryota"/>
</dbReference>
<dbReference type="GO" id="GO:0005829">
    <property type="term" value="C:cytosol"/>
    <property type="evidence" value="ECO:0000318"/>
    <property type="project" value="GO_Central"/>
</dbReference>
<sequence length="359" mass="42030">MEHEDKNTVLEEEEVDEKESKVALIYNTMKKFKYGSSIMYSPVPTVFIPPKSNIRYYIVGSLFNFDLLFKVNNIDNSLERLLQVYRFLASALHSFPVLEKPLNSILGETRMGNFHTKDENGMVETENYYCSELVALPQTMATCVYNKKQGVKVLFNYEIDLLFLGTNVKVENIGKTTIILEKFNEVYEYNSPSLNSRFLRGFTEFSGDSILSSSDSKYKMNIKYGEKPILGGHYNKVDIEVIDIEKNEKKYNITGTWSGEMVIKDLKTKESKLFYKRLKETTMIERNEDTSLPTNSYNVWKEVFDAHHRGNSKQKRLEKLKVEKQQEKQLEERKKNNIEWTPKHFYKNETIGTWDLLNH</sequence>
<dbReference type="GO" id="GO:0032934">
    <property type="term" value="F:sterol binding"/>
    <property type="evidence" value="ECO:0000318"/>
    <property type="project" value="GO_Central"/>
</dbReference>
<dbReference type="Gene3D" id="2.40.160.120">
    <property type="match status" value="1"/>
</dbReference>
<dbReference type="Proteomes" id="UP000001064">
    <property type="component" value="Unassembled WGS sequence"/>
</dbReference>
<dbReference type="InterPro" id="IPR037239">
    <property type="entry name" value="OSBP_sf"/>
</dbReference>
<dbReference type="SUPFAM" id="SSF144000">
    <property type="entry name" value="Oxysterol-binding protein-like"/>
    <property type="match status" value="1"/>
</dbReference>
<dbReference type="InParanoid" id="F0Z6P3"/>
<evidence type="ECO:0000256" key="1">
    <source>
        <dbReference type="ARBA" id="ARBA00008842"/>
    </source>
</evidence>
<comment type="similarity">
    <text evidence="1">Belongs to the OSBP family.</text>
</comment>
<dbReference type="KEGG" id="dpp:DICPUDRAFT_74116"/>
<evidence type="ECO:0008006" key="4">
    <source>
        <dbReference type="Google" id="ProtNLM"/>
    </source>
</evidence>
<dbReference type="EMBL" id="GL870943">
    <property type="protein sequence ID" value="EGC40395.1"/>
    <property type="molecule type" value="Genomic_DNA"/>
</dbReference>
<dbReference type="GO" id="GO:0016020">
    <property type="term" value="C:membrane"/>
    <property type="evidence" value="ECO:0000318"/>
    <property type="project" value="GO_Central"/>
</dbReference>
<dbReference type="AlphaFoldDB" id="F0Z6P3"/>
<organism evidence="2 3">
    <name type="scientific">Dictyostelium purpureum</name>
    <name type="common">Slime mold</name>
    <dbReference type="NCBI Taxonomy" id="5786"/>
    <lineage>
        <taxon>Eukaryota</taxon>
        <taxon>Amoebozoa</taxon>
        <taxon>Evosea</taxon>
        <taxon>Eumycetozoa</taxon>
        <taxon>Dictyostelia</taxon>
        <taxon>Dictyosteliales</taxon>
        <taxon>Dictyosteliaceae</taxon>
        <taxon>Dictyostelium</taxon>
    </lineage>
</organism>
<dbReference type="GeneID" id="10503579"/>
<proteinExistence type="inferred from homology"/>
<dbReference type="FunFam" id="2.40.160.120:FF:000011">
    <property type="entry name" value="Oxysterol-binding protein-related protein 4C"/>
    <property type="match status" value="1"/>
</dbReference>
<protein>
    <recommendedName>
        <fullName evidence="4">Oxysterol binding family protein</fullName>
    </recommendedName>
</protein>
<evidence type="ECO:0000313" key="3">
    <source>
        <dbReference type="Proteomes" id="UP000001064"/>
    </source>
</evidence>
<dbReference type="FunFam" id="3.30.70.3490:FF:000007">
    <property type="entry name" value="Oxysterol-binding protein-related protein 4B"/>
    <property type="match status" value="1"/>
</dbReference>